<keyword evidence="1" id="KW-0175">Coiled coil</keyword>
<feature type="region of interest" description="Disordered" evidence="2">
    <location>
        <begin position="379"/>
        <end position="458"/>
    </location>
</feature>
<evidence type="ECO:0000256" key="1">
    <source>
        <dbReference type="SAM" id="Coils"/>
    </source>
</evidence>
<keyword evidence="4" id="KW-1185">Reference proteome</keyword>
<feature type="compositionally biased region" description="Polar residues" evidence="2">
    <location>
        <begin position="297"/>
        <end position="306"/>
    </location>
</feature>
<protein>
    <submittedName>
        <fullName evidence="3">Uncharacterized protein</fullName>
    </submittedName>
</protein>
<evidence type="ECO:0000313" key="3">
    <source>
        <dbReference type="EMBL" id="GJJ12492.1"/>
    </source>
</evidence>
<name>A0AAV5AFR0_9AGAM</name>
<feature type="region of interest" description="Disordered" evidence="2">
    <location>
        <begin position="297"/>
        <end position="348"/>
    </location>
</feature>
<accession>A0AAV5AFR0</accession>
<evidence type="ECO:0000256" key="2">
    <source>
        <dbReference type="SAM" id="MobiDB-lite"/>
    </source>
</evidence>
<feature type="compositionally biased region" description="Polar residues" evidence="2">
    <location>
        <begin position="323"/>
        <end position="344"/>
    </location>
</feature>
<comment type="caution">
    <text evidence="3">The sequence shown here is derived from an EMBL/GenBank/DDBJ whole genome shotgun (WGS) entry which is preliminary data.</text>
</comment>
<sequence>MDEFKEENRRLQAKVYSLSHTNDALQRKLFEYDEMHNRLVTSLGFSNVAEAMNSIIAESQSNLGVTYGGREKIRQLEGALATQLEAVKAAENSIHSIDAELRQTRQELNQAMEDIKRLRHEQDCARKEAEKYATDAQIWRTELETKLPEMQNMLRNIKQDCSEETLDILKNSKAPETTTSDASESIMTMKNQLERLKIQYQALLLSKNRITEKYQEDLVKWRRFKEWTVKGQLTSGGTDRRQKLIIRRKRPDSQTFYDKDVDMHNPFVIHEKIQEGEATAMVLGPVGDNMGESLTQPSEFPSSQTIHGILPSPVSTKKRFIPSSPSFSNNANRIDINPESSTPGPSGRRFIFEKSIKQVTFIPQWRSNSLMKLASPLNQLYRSNPDDPAEKSPRTETPREPLAPKRSFVLEPDASLSKKAPPTRNATLAPEKGKQILVRNSSSEEDSPEIVSRIKSSINTPTDKTVDRVRGKLTEYMQFKGRGRYSNVNE</sequence>
<dbReference type="EMBL" id="BPWL01000007">
    <property type="protein sequence ID" value="GJJ12492.1"/>
    <property type="molecule type" value="Genomic_DNA"/>
</dbReference>
<feature type="compositionally biased region" description="Basic and acidic residues" evidence="2">
    <location>
        <begin position="384"/>
        <end position="403"/>
    </location>
</feature>
<dbReference type="AlphaFoldDB" id="A0AAV5AFR0"/>
<evidence type="ECO:0000313" key="4">
    <source>
        <dbReference type="Proteomes" id="UP001050691"/>
    </source>
</evidence>
<feature type="coiled-coil region" evidence="1">
    <location>
        <begin position="186"/>
        <end position="213"/>
    </location>
</feature>
<gene>
    <name evidence="3" type="ORF">Clacol_006734</name>
</gene>
<feature type="coiled-coil region" evidence="1">
    <location>
        <begin position="73"/>
        <end position="160"/>
    </location>
</feature>
<organism evidence="3 4">
    <name type="scientific">Clathrus columnatus</name>
    <dbReference type="NCBI Taxonomy" id="1419009"/>
    <lineage>
        <taxon>Eukaryota</taxon>
        <taxon>Fungi</taxon>
        <taxon>Dikarya</taxon>
        <taxon>Basidiomycota</taxon>
        <taxon>Agaricomycotina</taxon>
        <taxon>Agaricomycetes</taxon>
        <taxon>Phallomycetidae</taxon>
        <taxon>Phallales</taxon>
        <taxon>Clathraceae</taxon>
        <taxon>Clathrus</taxon>
    </lineage>
</organism>
<proteinExistence type="predicted"/>
<dbReference type="Proteomes" id="UP001050691">
    <property type="component" value="Unassembled WGS sequence"/>
</dbReference>
<reference evidence="3" key="1">
    <citation type="submission" date="2021-10" db="EMBL/GenBank/DDBJ databases">
        <title>De novo Genome Assembly of Clathrus columnatus (Basidiomycota, Fungi) Using Illumina and Nanopore Sequence Data.</title>
        <authorList>
            <person name="Ogiso-Tanaka E."/>
            <person name="Itagaki H."/>
            <person name="Hosoya T."/>
            <person name="Hosaka K."/>
        </authorList>
    </citation>
    <scope>NUCLEOTIDE SEQUENCE</scope>
    <source>
        <strain evidence="3">MO-923</strain>
    </source>
</reference>